<dbReference type="PANTHER" id="PTHR12121">
    <property type="entry name" value="CARBON CATABOLITE REPRESSOR PROTEIN 4"/>
    <property type="match status" value="1"/>
</dbReference>
<evidence type="ECO:0000313" key="3">
    <source>
        <dbReference type="EMBL" id="GMH82313.1"/>
    </source>
</evidence>
<organism evidence="3 4">
    <name type="scientific">Triparma laevis f. inornata</name>
    <dbReference type="NCBI Taxonomy" id="1714386"/>
    <lineage>
        <taxon>Eukaryota</taxon>
        <taxon>Sar</taxon>
        <taxon>Stramenopiles</taxon>
        <taxon>Ochrophyta</taxon>
        <taxon>Bolidophyceae</taxon>
        <taxon>Parmales</taxon>
        <taxon>Triparmaceae</taxon>
        <taxon>Triparma</taxon>
    </lineage>
</organism>
<evidence type="ECO:0000259" key="2">
    <source>
        <dbReference type="Pfam" id="PF01927"/>
    </source>
</evidence>
<sequence>MSSSTTPWPSPTLPLHAPYVIDPKSHRPTKLILTTWNTLAFSYCTPSSHPGADPQFLKDDYREEKIKNVLRRLKSDDLPTIYCLQEVDKYDEVYSKTFAEMNYEISYSLRSTGVINSTSKSPSKADPSTRDRVLIAFPQDRYTLLKRLHLNLDNLGLKYKKFLRNNIATAVALKDVETSKIFVICCVHLYWNPRFEDVKLLQSKYIVSRLKEFSSSFDSYGNMVETIITGDFNSMPTDGNGGVYDFFVGGEADAVRVRERCYDYFYDKVDECSDSLNSMIISSSPRYILDFTLNRLCRWLRLLGFDAALETEEEERGRCERRGCPIFERCRRERRGLVTTSSRLMGRKECPPAAFLIGTSGGSSTVEKSLINLMKFHNVILRPTTFLTICVKCGGKIVEITSSNEIKKAHEMKLAPESAKPLFKCDKESCGQFYWWNERESSSAGRAKSMCAGLFQRCVKEGVRYEEDLGLFKGLELDPPPKSPSVDSRKIPATDVATDPPVDTWLNSTSLINDCGKFLSAYNPGTDVNFTNLTRDFRGCLDYIFVQDDGRVRVESVLPLPLTLEETRGVLPTGEWPSDHLPLSACLSFEDGEHAHGDPEHPGGGGHKADMSCCRPKGLPSLFEMAEMRKEWLKKQKKKEAEEKEKEKG</sequence>
<dbReference type="PANTHER" id="PTHR12121:SF36">
    <property type="entry name" value="ENDONUCLEASE_EXONUCLEASE_PHOSPHATASE DOMAIN-CONTAINING PROTEIN"/>
    <property type="match status" value="1"/>
</dbReference>
<gene>
    <name evidence="3" type="ORF">TL16_g09213</name>
</gene>
<dbReference type="InterPro" id="IPR036691">
    <property type="entry name" value="Endo/exonu/phosph_ase_sf"/>
</dbReference>
<dbReference type="Pfam" id="PF01927">
    <property type="entry name" value="Mut7-C"/>
    <property type="match status" value="1"/>
</dbReference>
<dbReference type="GO" id="GO:0000175">
    <property type="term" value="F:3'-5'-RNA exonuclease activity"/>
    <property type="evidence" value="ECO:0007669"/>
    <property type="project" value="TreeGrafter"/>
</dbReference>
<feature type="domain" description="Mut7-C RNAse" evidence="2">
    <location>
        <begin position="285"/>
        <end position="435"/>
    </location>
</feature>
<dbReference type="InterPro" id="IPR050410">
    <property type="entry name" value="CCR4/nocturin_mRNA_transcr"/>
</dbReference>
<feature type="compositionally biased region" description="Basic and acidic residues" evidence="1">
    <location>
        <begin position="592"/>
        <end position="601"/>
    </location>
</feature>
<dbReference type="EMBL" id="BLQM01000312">
    <property type="protein sequence ID" value="GMH82313.1"/>
    <property type="molecule type" value="Genomic_DNA"/>
</dbReference>
<proteinExistence type="predicted"/>
<feature type="region of interest" description="Disordered" evidence="1">
    <location>
        <begin position="592"/>
        <end position="611"/>
    </location>
</feature>
<comment type="caution">
    <text evidence="3">The sequence shown here is derived from an EMBL/GenBank/DDBJ whole genome shotgun (WGS) entry which is preliminary data.</text>
</comment>
<reference evidence="4" key="1">
    <citation type="journal article" date="2023" name="Commun. Biol.">
        <title>Genome analysis of Parmales, the sister group of diatoms, reveals the evolutionary specialization of diatoms from phago-mixotrophs to photoautotrophs.</title>
        <authorList>
            <person name="Ban H."/>
            <person name="Sato S."/>
            <person name="Yoshikawa S."/>
            <person name="Yamada K."/>
            <person name="Nakamura Y."/>
            <person name="Ichinomiya M."/>
            <person name="Sato N."/>
            <person name="Blanc-Mathieu R."/>
            <person name="Endo H."/>
            <person name="Kuwata A."/>
            <person name="Ogata H."/>
        </authorList>
    </citation>
    <scope>NUCLEOTIDE SEQUENCE [LARGE SCALE GENOMIC DNA]</scope>
</reference>
<protein>
    <recommendedName>
        <fullName evidence="2">Mut7-C RNAse domain-containing protein</fullName>
    </recommendedName>
</protein>
<evidence type="ECO:0000256" key="1">
    <source>
        <dbReference type="SAM" id="MobiDB-lite"/>
    </source>
</evidence>
<evidence type="ECO:0000313" key="4">
    <source>
        <dbReference type="Proteomes" id="UP001162640"/>
    </source>
</evidence>
<name>A0A9W7B8L7_9STRA</name>
<dbReference type="Proteomes" id="UP001162640">
    <property type="component" value="Unassembled WGS sequence"/>
</dbReference>
<dbReference type="InterPro" id="IPR002782">
    <property type="entry name" value="Mut7-C_RNAse_dom"/>
</dbReference>
<dbReference type="Gene3D" id="3.60.10.10">
    <property type="entry name" value="Endonuclease/exonuclease/phosphatase"/>
    <property type="match status" value="2"/>
</dbReference>
<accession>A0A9W7B8L7</accession>
<dbReference type="AlphaFoldDB" id="A0A9W7B8L7"/>
<dbReference type="SUPFAM" id="SSF56219">
    <property type="entry name" value="DNase I-like"/>
    <property type="match status" value="2"/>
</dbReference>